<accession>A0A382UTC1</accession>
<dbReference type="EMBL" id="UINC01146295">
    <property type="protein sequence ID" value="SVD36941.1"/>
    <property type="molecule type" value="Genomic_DNA"/>
</dbReference>
<proteinExistence type="predicted"/>
<gene>
    <name evidence="1" type="ORF">METZ01_LOCUS389795</name>
</gene>
<evidence type="ECO:0000313" key="1">
    <source>
        <dbReference type="EMBL" id="SVD36941.1"/>
    </source>
</evidence>
<organism evidence="1">
    <name type="scientific">marine metagenome</name>
    <dbReference type="NCBI Taxonomy" id="408172"/>
    <lineage>
        <taxon>unclassified sequences</taxon>
        <taxon>metagenomes</taxon>
        <taxon>ecological metagenomes</taxon>
    </lineage>
</organism>
<sequence>MPKAQVNKPMSKSSDYYYTPLIEKTCGRVIPHVQYQKRTVKHDVIRCGQPSKRELGSFFQCSECRGV</sequence>
<protein>
    <submittedName>
        <fullName evidence="1">Uncharacterized protein</fullName>
    </submittedName>
</protein>
<reference evidence="1" key="1">
    <citation type="submission" date="2018-05" db="EMBL/GenBank/DDBJ databases">
        <authorList>
            <person name="Lanie J.A."/>
            <person name="Ng W.-L."/>
            <person name="Kazmierczak K.M."/>
            <person name="Andrzejewski T.M."/>
            <person name="Davidsen T.M."/>
            <person name="Wayne K.J."/>
            <person name="Tettelin H."/>
            <person name="Glass J.I."/>
            <person name="Rusch D."/>
            <person name="Podicherti R."/>
            <person name="Tsui H.-C.T."/>
            <person name="Winkler M.E."/>
        </authorList>
    </citation>
    <scope>NUCLEOTIDE SEQUENCE</scope>
</reference>
<name>A0A382UTC1_9ZZZZ</name>
<dbReference type="AlphaFoldDB" id="A0A382UTC1"/>